<name>A0A0K2AX52_STRA7</name>
<feature type="compositionally biased region" description="Basic and acidic residues" evidence="1">
    <location>
        <begin position="47"/>
        <end position="57"/>
    </location>
</feature>
<protein>
    <submittedName>
        <fullName evidence="2">Uncharacterized protein</fullName>
    </submittedName>
</protein>
<gene>
    <name evidence="2" type="ORF">SAM23877_4549</name>
</gene>
<dbReference type="Proteomes" id="UP000061018">
    <property type="component" value="Chromosome"/>
</dbReference>
<dbReference type="EMBL" id="CP012382">
    <property type="protein sequence ID" value="AKZ57594.1"/>
    <property type="molecule type" value="Genomic_DNA"/>
</dbReference>
<dbReference type="AlphaFoldDB" id="A0A0K2AX52"/>
<dbReference type="KEGG" id="samb:SAM23877_4549"/>
<evidence type="ECO:0000313" key="2">
    <source>
        <dbReference type="EMBL" id="AKZ57594.1"/>
    </source>
</evidence>
<evidence type="ECO:0000256" key="1">
    <source>
        <dbReference type="SAM" id="MobiDB-lite"/>
    </source>
</evidence>
<evidence type="ECO:0000313" key="3">
    <source>
        <dbReference type="Proteomes" id="UP000061018"/>
    </source>
</evidence>
<reference evidence="3" key="1">
    <citation type="journal article" date="2015" name="J. Biotechnol.">
        <title>Complete genome sequence of Streptomyces ambofaciens ATCC 23877, the spiramycin producer.</title>
        <authorList>
            <person name="Thibessard A."/>
            <person name="Haas D."/>
            <person name="Gerbaud C."/>
            <person name="Aigle B."/>
            <person name="Lautru S."/>
            <person name="Pernodet J.L."/>
            <person name="Leblond P."/>
        </authorList>
    </citation>
    <scope>NUCLEOTIDE SEQUENCE [LARGE SCALE GENOMIC DNA]</scope>
    <source>
        <strain evidence="3">ATCC 23877 / 3486 / DSM 40053 / JCM 4204 / NBRC 12836 / NRRL B-2516</strain>
    </source>
</reference>
<accession>A0A0K2AX52</accession>
<sequence length="57" mass="6476">MNASGSGAPSVHERRAAVPDRMFRFLGRMIGGLMDNRRLRQRAPQGYDRRHDIPAAR</sequence>
<organism evidence="2 3">
    <name type="scientific">Streptomyces ambofaciens (strain ATCC 23877 / 3486 / DSM 40053 / JCM 4204 / NBRC 12836 / NRRL B-2516)</name>
    <dbReference type="NCBI Taxonomy" id="278992"/>
    <lineage>
        <taxon>Bacteria</taxon>
        <taxon>Bacillati</taxon>
        <taxon>Actinomycetota</taxon>
        <taxon>Actinomycetes</taxon>
        <taxon>Kitasatosporales</taxon>
        <taxon>Streptomycetaceae</taxon>
        <taxon>Streptomyces</taxon>
    </lineage>
</organism>
<proteinExistence type="predicted"/>
<feature type="region of interest" description="Disordered" evidence="1">
    <location>
        <begin position="36"/>
        <end position="57"/>
    </location>
</feature>